<feature type="transmembrane region" description="Helical" evidence="1">
    <location>
        <begin position="23"/>
        <end position="42"/>
    </location>
</feature>
<dbReference type="Proteomes" id="UP001597512">
    <property type="component" value="Unassembled WGS sequence"/>
</dbReference>
<reference evidence="3" key="1">
    <citation type="journal article" date="2019" name="Int. J. Syst. Evol. Microbiol.">
        <title>The Global Catalogue of Microorganisms (GCM) 10K type strain sequencing project: providing services to taxonomists for standard genome sequencing and annotation.</title>
        <authorList>
            <consortium name="The Broad Institute Genomics Platform"/>
            <consortium name="The Broad Institute Genome Sequencing Center for Infectious Disease"/>
            <person name="Wu L."/>
            <person name="Ma J."/>
        </authorList>
    </citation>
    <scope>NUCLEOTIDE SEQUENCE [LARGE SCALE GENOMIC DNA]</scope>
    <source>
        <strain evidence="3">KCTC 52490</strain>
    </source>
</reference>
<sequence length="198" mass="22600">MPSFTQADIDLLRLDLSIKAKNGLNFILSATLVWLLITYVWMLPYGVATKGTLTFYVGGIMLPLAWLISKLIRTSWNIPGNPLQPLGLWLNVAQLAYFPILLVVYLKHTEHFIMVYVIITGAHFLPYAWFYNTKSFVVMSVLISIGAMWLGLILPVQELYLIPLFMSVSLFILAIWLVIDYQIKKKSFSPDLNRQLTS</sequence>
<gene>
    <name evidence="2" type="ORF">ACFS25_14480</name>
</gene>
<dbReference type="RefSeq" id="WP_381502078.1">
    <property type="nucleotide sequence ID" value="NZ_JBHUOM010000008.1"/>
</dbReference>
<accession>A0ABW6ALP4</accession>
<evidence type="ECO:0000256" key="1">
    <source>
        <dbReference type="SAM" id="Phobius"/>
    </source>
</evidence>
<comment type="caution">
    <text evidence="2">The sequence shown here is derived from an EMBL/GenBank/DDBJ whole genome shotgun (WGS) entry which is preliminary data.</text>
</comment>
<dbReference type="EMBL" id="JBHUOM010000008">
    <property type="protein sequence ID" value="MFD2934999.1"/>
    <property type="molecule type" value="Genomic_DNA"/>
</dbReference>
<feature type="transmembrane region" description="Helical" evidence="1">
    <location>
        <begin position="88"/>
        <end position="106"/>
    </location>
</feature>
<feature type="transmembrane region" description="Helical" evidence="1">
    <location>
        <begin position="136"/>
        <end position="154"/>
    </location>
</feature>
<keyword evidence="1" id="KW-1133">Transmembrane helix</keyword>
<organism evidence="2 3">
    <name type="scientific">Spirosoma flavum</name>
    <dbReference type="NCBI Taxonomy" id="2048557"/>
    <lineage>
        <taxon>Bacteria</taxon>
        <taxon>Pseudomonadati</taxon>
        <taxon>Bacteroidota</taxon>
        <taxon>Cytophagia</taxon>
        <taxon>Cytophagales</taxon>
        <taxon>Cytophagaceae</taxon>
        <taxon>Spirosoma</taxon>
    </lineage>
</organism>
<proteinExistence type="predicted"/>
<protein>
    <submittedName>
        <fullName evidence="2">DUF7010 family protein</fullName>
    </submittedName>
</protein>
<evidence type="ECO:0000313" key="2">
    <source>
        <dbReference type="EMBL" id="MFD2934999.1"/>
    </source>
</evidence>
<evidence type="ECO:0000313" key="3">
    <source>
        <dbReference type="Proteomes" id="UP001597512"/>
    </source>
</evidence>
<keyword evidence="1" id="KW-0472">Membrane</keyword>
<keyword evidence="3" id="KW-1185">Reference proteome</keyword>
<dbReference type="Pfam" id="PF22765">
    <property type="entry name" value="DUF7010"/>
    <property type="match status" value="1"/>
</dbReference>
<feature type="transmembrane region" description="Helical" evidence="1">
    <location>
        <begin position="48"/>
        <end position="68"/>
    </location>
</feature>
<feature type="transmembrane region" description="Helical" evidence="1">
    <location>
        <begin position="160"/>
        <end position="179"/>
    </location>
</feature>
<feature type="transmembrane region" description="Helical" evidence="1">
    <location>
        <begin position="112"/>
        <end position="129"/>
    </location>
</feature>
<dbReference type="InterPro" id="IPR053824">
    <property type="entry name" value="DUF7010"/>
</dbReference>
<name>A0ABW6ALP4_9BACT</name>
<keyword evidence="1" id="KW-0812">Transmembrane</keyword>